<feature type="domain" description="Thiamine phosphate synthase/TenI" evidence="3">
    <location>
        <begin position="17"/>
        <end position="182"/>
    </location>
</feature>
<dbReference type="RefSeq" id="WP_183415605.1">
    <property type="nucleotide sequence ID" value="NZ_JACHXA010000002.1"/>
</dbReference>
<name>A0A839SSX0_9PROT</name>
<evidence type="ECO:0000313" key="4">
    <source>
        <dbReference type="EMBL" id="MBB3064810.1"/>
    </source>
</evidence>
<accession>A0A839SSX0</accession>
<keyword evidence="2" id="KW-0784">Thiamine biosynthesis</keyword>
<gene>
    <name evidence="4" type="ORF">FHR98_001082</name>
</gene>
<organism evidence="4 5">
    <name type="scientific">Limibacillus halophilus</name>
    <dbReference type="NCBI Taxonomy" id="1579333"/>
    <lineage>
        <taxon>Bacteria</taxon>
        <taxon>Pseudomonadati</taxon>
        <taxon>Pseudomonadota</taxon>
        <taxon>Alphaproteobacteria</taxon>
        <taxon>Rhodospirillales</taxon>
        <taxon>Rhodovibrionaceae</taxon>
        <taxon>Limibacillus</taxon>
    </lineage>
</organism>
<dbReference type="Gene3D" id="3.20.20.70">
    <property type="entry name" value="Aldolase class I"/>
    <property type="match status" value="1"/>
</dbReference>
<dbReference type="GO" id="GO:0004789">
    <property type="term" value="F:thiamine-phosphate diphosphorylase activity"/>
    <property type="evidence" value="ECO:0007669"/>
    <property type="project" value="UniProtKB-EC"/>
</dbReference>
<reference evidence="4 5" key="1">
    <citation type="submission" date="2020-08" db="EMBL/GenBank/DDBJ databases">
        <title>Genomic Encyclopedia of Type Strains, Phase III (KMG-III): the genomes of soil and plant-associated and newly described type strains.</title>
        <authorList>
            <person name="Whitman W."/>
        </authorList>
    </citation>
    <scope>NUCLEOTIDE SEQUENCE [LARGE SCALE GENOMIC DNA]</scope>
    <source>
        <strain evidence="4 5">CECT 8803</strain>
    </source>
</reference>
<dbReference type="AlphaFoldDB" id="A0A839SSX0"/>
<dbReference type="PANTHER" id="PTHR20857">
    <property type="entry name" value="THIAMINE-PHOSPHATE PYROPHOSPHORYLASE"/>
    <property type="match status" value="1"/>
</dbReference>
<evidence type="ECO:0000313" key="5">
    <source>
        <dbReference type="Proteomes" id="UP000581135"/>
    </source>
</evidence>
<comment type="pathway">
    <text evidence="1">Cofactor biosynthesis; thiamine diphosphate biosynthesis.</text>
</comment>
<dbReference type="SUPFAM" id="SSF51391">
    <property type="entry name" value="Thiamin phosphate synthase"/>
    <property type="match status" value="1"/>
</dbReference>
<evidence type="ECO:0000256" key="1">
    <source>
        <dbReference type="ARBA" id="ARBA00004948"/>
    </source>
</evidence>
<dbReference type="Pfam" id="PF02581">
    <property type="entry name" value="TMP-TENI"/>
    <property type="match status" value="1"/>
</dbReference>
<dbReference type="EMBL" id="JACHXA010000002">
    <property type="protein sequence ID" value="MBB3064810.1"/>
    <property type="molecule type" value="Genomic_DNA"/>
</dbReference>
<dbReference type="InterPro" id="IPR036206">
    <property type="entry name" value="ThiamineP_synth_sf"/>
</dbReference>
<dbReference type="GO" id="GO:0009228">
    <property type="term" value="P:thiamine biosynthetic process"/>
    <property type="evidence" value="ECO:0007669"/>
    <property type="project" value="UniProtKB-KW"/>
</dbReference>
<comment type="caution">
    <text evidence="4">The sequence shown here is derived from an EMBL/GenBank/DDBJ whole genome shotgun (WGS) entry which is preliminary data.</text>
</comment>
<dbReference type="InterPro" id="IPR013785">
    <property type="entry name" value="Aldolase_TIM"/>
</dbReference>
<dbReference type="GO" id="GO:0005737">
    <property type="term" value="C:cytoplasm"/>
    <property type="evidence" value="ECO:0007669"/>
    <property type="project" value="TreeGrafter"/>
</dbReference>
<dbReference type="Proteomes" id="UP000581135">
    <property type="component" value="Unassembled WGS sequence"/>
</dbReference>
<keyword evidence="4" id="KW-0808">Transferase</keyword>
<sequence>MSSRLYLATPLALVEGNLSAADFLPQLEAALAGGDIAAVLLRCDSPKATKPLVSDLIALFCPLVQKHDGAFLVEGFLEEAQAAGCDGVQVSGDGKAVQKARDFLDDGAIVGAACGGSRHDAMVAGESGADYVVFGDLSADGQTAEAETLAWWQETMLLPSVAAGAHNLQDAERLAQAGADFILLGEVVWDDPDGPASVVAWFERQLGE</sequence>
<evidence type="ECO:0000256" key="2">
    <source>
        <dbReference type="ARBA" id="ARBA00022977"/>
    </source>
</evidence>
<dbReference type="PANTHER" id="PTHR20857:SF15">
    <property type="entry name" value="THIAMINE-PHOSPHATE SYNTHASE"/>
    <property type="match status" value="1"/>
</dbReference>
<evidence type="ECO:0000259" key="3">
    <source>
        <dbReference type="Pfam" id="PF02581"/>
    </source>
</evidence>
<dbReference type="CDD" id="cd00564">
    <property type="entry name" value="TMP_TenI"/>
    <property type="match status" value="1"/>
</dbReference>
<proteinExistence type="predicted"/>
<protein>
    <submittedName>
        <fullName evidence="4">Thiamine-phosphate pyrophosphorylase</fullName>
        <ecNumber evidence="4">2.5.1.3</ecNumber>
    </submittedName>
</protein>
<dbReference type="InterPro" id="IPR022998">
    <property type="entry name" value="ThiamineP_synth_TenI"/>
</dbReference>
<keyword evidence="5" id="KW-1185">Reference proteome</keyword>
<dbReference type="EC" id="2.5.1.3" evidence="4"/>